<proteinExistence type="predicted"/>
<accession>A0AAV4I1N3</accession>
<sequence length="101" mass="11063">MSSPPSLDEAQQGFFYLLPECSLGVPLREQCAHPAGRYTAWAIVGKQRSLRPSRLPVARLFSGLPQRGAVWPGGNEQQFSREESVPSSKFSMAVDSGSLLR</sequence>
<evidence type="ECO:0000256" key="1">
    <source>
        <dbReference type="SAM" id="MobiDB-lite"/>
    </source>
</evidence>
<gene>
    <name evidence="2" type="ORF">ElyMa_002875900</name>
</gene>
<keyword evidence="3" id="KW-1185">Reference proteome</keyword>
<evidence type="ECO:0000313" key="2">
    <source>
        <dbReference type="EMBL" id="GFS02906.1"/>
    </source>
</evidence>
<comment type="caution">
    <text evidence="2">The sequence shown here is derived from an EMBL/GenBank/DDBJ whole genome shotgun (WGS) entry which is preliminary data.</text>
</comment>
<protein>
    <submittedName>
        <fullName evidence="2">Uncharacterized protein</fullName>
    </submittedName>
</protein>
<dbReference type="AlphaFoldDB" id="A0AAV4I1N3"/>
<name>A0AAV4I1N3_9GAST</name>
<organism evidence="2 3">
    <name type="scientific">Elysia marginata</name>
    <dbReference type="NCBI Taxonomy" id="1093978"/>
    <lineage>
        <taxon>Eukaryota</taxon>
        <taxon>Metazoa</taxon>
        <taxon>Spiralia</taxon>
        <taxon>Lophotrochozoa</taxon>
        <taxon>Mollusca</taxon>
        <taxon>Gastropoda</taxon>
        <taxon>Heterobranchia</taxon>
        <taxon>Euthyneura</taxon>
        <taxon>Panpulmonata</taxon>
        <taxon>Sacoglossa</taxon>
        <taxon>Placobranchoidea</taxon>
        <taxon>Plakobranchidae</taxon>
        <taxon>Elysia</taxon>
    </lineage>
</organism>
<evidence type="ECO:0000313" key="3">
    <source>
        <dbReference type="Proteomes" id="UP000762676"/>
    </source>
</evidence>
<reference evidence="2 3" key="1">
    <citation type="journal article" date="2021" name="Elife">
        <title>Chloroplast acquisition without the gene transfer in kleptoplastic sea slugs, Plakobranchus ocellatus.</title>
        <authorList>
            <person name="Maeda T."/>
            <person name="Takahashi S."/>
            <person name="Yoshida T."/>
            <person name="Shimamura S."/>
            <person name="Takaki Y."/>
            <person name="Nagai Y."/>
            <person name="Toyoda A."/>
            <person name="Suzuki Y."/>
            <person name="Arimoto A."/>
            <person name="Ishii H."/>
            <person name="Satoh N."/>
            <person name="Nishiyama T."/>
            <person name="Hasebe M."/>
            <person name="Maruyama T."/>
            <person name="Minagawa J."/>
            <person name="Obokata J."/>
            <person name="Shigenobu S."/>
        </authorList>
    </citation>
    <scope>NUCLEOTIDE SEQUENCE [LARGE SCALE GENOMIC DNA]</scope>
</reference>
<dbReference type="Proteomes" id="UP000762676">
    <property type="component" value="Unassembled WGS sequence"/>
</dbReference>
<feature type="region of interest" description="Disordered" evidence="1">
    <location>
        <begin position="72"/>
        <end position="101"/>
    </location>
</feature>
<dbReference type="EMBL" id="BMAT01005937">
    <property type="protein sequence ID" value="GFS02906.1"/>
    <property type="molecule type" value="Genomic_DNA"/>
</dbReference>